<dbReference type="SMART" id="SM00028">
    <property type="entry name" value="TPR"/>
    <property type="match status" value="3"/>
</dbReference>
<dbReference type="Pfam" id="PF07719">
    <property type="entry name" value="TPR_2"/>
    <property type="match status" value="1"/>
</dbReference>
<keyword evidence="2" id="KW-0677">Repeat</keyword>
<reference evidence="7" key="2">
    <citation type="submission" date="2020-12" db="EMBL/GenBank/DDBJ databases">
        <authorList>
            <person name="Kanost M."/>
        </authorList>
    </citation>
    <scope>NUCLEOTIDE SEQUENCE</scope>
</reference>
<dbReference type="EMBL" id="JH669165">
    <property type="protein sequence ID" value="KAG6464437.1"/>
    <property type="molecule type" value="Genomic_DNA"/>
</dbReference>
<dbReference type="PROSITE" id="PS50293">
    <property type="entry name" value="TPR_REGION"/>
    <property type="match status" value="1"/>
</dbReference>
<dbReference type="InterPro" id="IPR013105">
    <property type="entry name" value="TPR_2"/>
</dbReference>
<dbReference type="PANTHER" id="PTHR46674">
    <property type="entry name" value="INACTIVE PEPTIDYL-PROLYL CIS-TRANS ISOMERASE FKBP6"/>
    <property type="match status" value="1"/>
</dbReference>
<keyword evidence="8" id="KW-1185">Reference proteome</keyword>
<evidence type="ECO:0000313" key="8">
    <source>
        <dbReference type="Proteomes" id="UP000791440"/>
    </source>
</evidence>
<dbReference type="GO" id="GO:0003755">
    <property type="term" value="F:peptidyl-prolyl cis-trans isomerase activity"/>
    <property type="evidence" value="ECO:0007669"/>
    <property type="project" value="UniProtKB-KW"/>
</dbReference>
<dbReference type="InterPro" id="IPR019734">
    <property type="entry name" value="TPR_rpt"/>
</dbReference>
<sequence>MTSETEFHIDLDFKKSNVNPMINADEDLFPDMDEEGDSDTEDVLKRIEESTDKMMLSSPDYHSFEKLAVNMIDCVASGDVKILVIEEGDGPLVPVDAEVTIHYAAYWEKAKIPFDSTLTMNQGAPKRIRLGAGSIIPGLEIGLTTVKGPTARFNLLVQPAAAWGPRGVPPRIRPEPALFVIVLYDVKDNQAAVRFNDLPTEEQTKFETTSKTVKALRMDAKELFQKRKYSKAMKCYQQAMTVLSMAHPKTAEEQAELKDNRVKIYVNLAVCYYKLNKPKYVLLMCENLDKIIDINNHCKALFYCGRANEQLGKIEEAIKYYKKALKLEPKNTDMGKALAAIDDKIKNQKKKKQKCGKKFLIRKLKRKKCMLLIRIFKMTF</sequence>
<dbReference type="PROSITE" id="PS50005">
    <property type="entry name" value="TPR"/>
    <property type="match status" value="1"/>
</dbReference>
<accession>A0A922CZQ8</accession>
<evidence type="ECO:0000256" key="3">
    <source>
        <dbReference type="ARBA" id="ARBA00022803"/>
    </source>
</evidence>
<dbReference type="GO" id="GO:0007283">
    <property type="term" value="P:spermatogenesis"/>
    <property type="evidence" value="ECO:0007669"/>
    <property type="project" value="TreeGrafter"/>
</dbReference>
<keyword evidence="3 5" id="KW-0802">TPR repeat</keyword>
<dbReference type="InterPro" id="IPR001179">
    <property type="entry name" value="PPIase_FKBP_dom"/>
</dbReference>
<keyword evidence="4" id="KW-0697">Rotamase</keyword>
<feature type="domain" description="PPIase FKBP-type" evidence="6">
    <location>
        <begin position="96"/>
        <end position="182"/>
    </location>
</feature>
<dbReference type="InterPro" id="IPR042282">
    <property type="entry name" value="FKBP6/shu"/>
</dbReference>
<feature type="repeat" description="TPR" evidence="5">
    <location>
        <begin position="298"/>
        <end position="331"/>
    </location>
</feature>
<evidence type="ECO:0000256" key="5">
    <source>
        <dbReference type="PROSITE-ProRule" id="PRU00339"/>
    </source>
</evidence>
<dbReference type="EC" id="5.2.1.8" evidence="4"/>
<dbReference type="GO" id="GO:0051879">
    <property type="term" value="F:Hsp90 protein binding"/>
    <property type="evidence" value="ECO:0007669"/>
    <property type="project" value="TreeGrafter"/>
</dbReference>
<evidence type="ECO:0000256" key="1">
    <source>
        <dbReference type="ARBA" id="ARBA00009648"/>
    </source>
</evidence>
<gene>
    <name evidence="7" type="ORF">O3G_MSEX014508</name>
</gene>
<comment type="caution">
    <text evidence="7">The sequence shown here is derived from an EMBL/GenBank/DDBJ whole genome shotgun (WGS) entry which is preliminary data.</text>
</comment>
<dbReference type="PROSITE" id="PS50059">
    <property type="entry name" value="FKBP_PPIASE"/>
    <property type="match status" value="1"/>
</dbReference>
<organism evidence="7 8">
    <name type="scientific">Manduca sexta</name>
    <name type="common">Tobacco hawkmoth</name>
    <name type="synonym">Tobacco hornworm</name>
    <dbReference type="NCBI Taxonomy" id="7130"/>
    <lineage>
        <taxon>Eukaryota</taxon>
        <taxon>Metazoa</taxon>
        <taxon>Ecdysozoa</taxon>
        <taxon>Arthropoda</taxon>
        <taxon>Hexapoda</taxon>
        <taxon>Insecta</taxon>
        <taxon>Pterygota</taxon>
        <taxon>Neoptera</taxon>
        <taxon>Endopterygota</taxon>
        <taxon>Lepidoptera</taxon>
        <taxon>Glossata</taxon>
        <taxon>Ditrysia</taxon>
        <taxon>Bombycoidea</taxon>
        <taxon>Sphingidae</taxon>
        <taxon>Sphinginae</taxon>
        <taxon>Sphingini</taxon>
        <taxon>Manduca</taxon>
    </lineage>
</organism>
<keyword evidence="4" id="KW-0413">Isomerase</keyword>
<evidence type="ECO:0000256" key="4">
    <source>
        <dbReference type="PROSITE-ProRule" id="PRU00277"/>
    </source>
</evidence>
<dbReference type="PANTHER" id="PTHR46674:SF1">
    <property type="entry name" value="INACTIVE PEPTIDYL-PROLYL CIS-TRANS ISOMERASE FKBP6"/>
    <property type="match status" value="1"/>
</dbReference>
<comment type="similarity">
    <text evidence="1">Belongs to the FKBP6 family.</text>
</comment>
<evidence type="ECO:0000259" key="6">
    <source>
        <dbReference type="PROSITE" id="PS50059"/>
    </source>
</evidence>
<dbReference type="AlphaFoldDB" id="A0A922CZQ8"/>
<protein>
    <recommendedName>
        <fullName evidence="4">peptidylprolyl isomerase</fullName>
        <ecNumber evidence="4">5.2.1.8</ecNumber>
    </recommendedName>
</protein>
<dbReference type="Pfam" id="PF00254">
    <property type="entry name" value="FKBP_C"/>
    <property type="match status" value="1"/>
</dbReference>
<dbReference type="GO" id="GO:0005737">
    <property type="term" value="C:cytoplasm"/>
    <property type="evidence" value="ECO:0007669"/>
    <property type="project" value="TreeGrafter"/>
</dbReference>
<name>A0A922CZQ8_MANSE</name>
<dbReference type="GO" id="GO:0034587">
    <property type="term" value="P:piRNA processing"/>
    <property type="evidence" value="ECO:0007669"/>
    <property type="project" value="TreeGrafter"/>
</dbReference>
<evidence type="ECO:0000313" key="7">
    <source>
        <dbReference type="EMBL" id="KAG6464437.1"/>
    </source>
</evidence>
<evidence type="ECO:0000256" key="2">
    <source>
        <dbReference type="ARBA" id="ARBA00022737"/>
    </source>
</evidence>
<dbReference type="Proteomes" id="UP000791440">
    <property type="component" value="Unassembled WGS sequence"/>
</dbReference>
<comment type="catalytic activity">
    <reaction evidence="4">
        <text>[protein]-peptidylproline (omega=180) = [protein]-peptidylproline (omega=0)</text>
        <dbReference type="Rhea" id="RHEA:16237"/>
        <dbReference type="Rhea" id="RHEA-COMP:10747"/>
        <dbReference type="Rhea" id="RHEA-COMP:10748"/>
        <dbReference type="ChEBI" id="CHEBI:83833"/>
        <dbReference type="ChEBI" id="CHEBI:83834"/>
        <dbReference type="EC" id="5.2.1.8"/>
    </reaction>
</comment>
<reference evidence="7" key="1">
    <citation type="journal article" date="2016" name="Insect Biochem. Mol. Biol.">
        <title>Multifaceted biological insights from a draft genome sequence of the tobacco hornworm moth, Manduca sexta.</title>
        <authorList>
            <person name="Kanost M.R."/>
            <person name="Arrese E.L."/>
            <person name="Cao X."/>
            <person name="Chen Y.R."/>
            <person name="Chellapilla S."/>
            <person name="Goldsmith M.R."/>
            <person name="Grosse-Wilde E."/>
            <person name="Heckel D.G."/>
            <person name="Herndon N."/>
            <person name="Jiang H."/>
            <person name="Papanicolaou A."/>
            <person name="Qu J."/>
            <person name="Soulages J.L."/>
            <person name="Vogel H."/>
            <person name="Walters J."/>
            <person name="Waterhouse R.M."/>
            <person name="Ahn S.J."/>
            <person name="Almeida F.C."/>
            <person name="An C."/>
            <person name="Aqrawi P."/>
            <person name="Bretschneider A."/>
            <person name="Bryant W.B."/>
            <person name="Bucks S."/>
            <person name="Chao H."/>
            <person name="Chevignon G."/>
            <person name="Christen J.M."/>
            <person name="Clarke D.F."/>
            <person name="Dittmer N.T."/>
            <person name="Ferguson L.C.F."/>
            <person name="Garavelou S."/>
            <person name="Gordon K.H.J."/>
            <person name="Gunaratna R.T."/>
            <person name="Han Y."/>
            <person name="Hauser F."/>
            <person name="He Y."/>
            <person name="Heidel-Fischer H."/>
            <person name="Hirsh A."/>
            <person name="Hu Y."/>
            <person name="Jiang H."/>
            <person name="Kalra D."/>
            <person name="Klinner C."/>
            <person name="Konig C."/>
            <person name="Kovar C."/>
            <person name="Kroll A.R."/>
            <person name="Kuwar S.S."/>
            <person name="Lee S.L."/>
            <person name="Lehman R."/>
            <person name="Li K."/>
            <person name="Li Z."/>
            <person name="Liang H."/>
            <person name="Lovelace S."/>
            <person name="Lu Z."/>
            <person name="Mansfield J.H."/>
            <person name="McCulloch K.J."/>
            <person name="Mathew T."/>
            <person name="Morton B."/>
            <person name="Muzny D.M."/>
            <person name="Neunemann D."/>
            <person name="Ongeri F."/>
            <person name="Pauchet Y."/>
            <person name="Pu L.L."/>
            <person name="Pyrousis I."/>
            <person name="Rao X.J."/>
            <person name="Redding A."/>
            <person name="Roesel C."/>
            <person name="Sanchez-Gracia A."/>
            <person name="Schaack S."/>
            <person name="Shukla A."/>
            <person name="Tetreau G."/>
            <person name="Wang Y."/>
            <person name="Xiong G.H."/>
            <person name="Traut W."/>
            <person name="Walsh T.K."/>
            <person name="Worley K.C."/>
            <person name="Wu D."/>
            <person name="Wu W."/>
            <person name="Wu Y.Q."/>
            <person name="Zhang X."/>
            <person name="Zou Z."/>
            <person name="Zucker H."/>
            <person name="Briscoe A.D."/>
            <person name="Burmester T."/>
            <person name="Clem R.J."/>
            <person name="Feyereisen R."/>
            <person name="Grimmelikhuijzen C.J.P."/>
            <person name="Hamodrakas S.J."/>
            <person name="Hansson B.S."/>
            <person name="Huguet E."/>
            <person name="Jermiin L.S."/>
            <person name="Lan Q."/>
            <person name="Lehman H.K."/>
            <person name="Lorenzen M."/>
            <person name="Merzendorfer H."/>
            <person name="Michalopoulos I."/>
            <person name="Morton D.B."/>
            <person name="Muthukrishnan S."/>
            <person name="Oakeshott J.G."/>
            <person name="Palmer W."/>
            <person name="Park Y."/>
            <person name="Passarelli A.L."/>
            <person name="Rozas J."/>
            <person name="Schwartz L.M."/>
            <person name="Smith W."/>
            <person name="Southgate A."/>
            <person name="Vilcinskas A."/>
            <person name="Vogt R."/>
            <person name="Wang P."/>
            <person name="Werren J."/>
            <person name="Yu X.Q."/>
            <person name="Zhou J.J."/>
            <person name="Brown S.J."/>
            <person name="Scherer S.E."/>
            <person name="Richards S."/>
            <person name="Blissard G.W."/>
        </authorList>
    </citation>
    <scope>NUCLEOTIDE SEQUENCE</scope>
</reference>
<proteinExistence type="inferred from homology"/>